<reference evidence="2" key="2">
    <citation type="submission" date="2020-11" db="EMBL/GenBank/DDBJ databases">
        <authorList>
            <person name="McCartney M.A."/>
            <person name="Auch B."/>
            <person name="Kono T."/>
            <person name="Mallez S."/>
            <person name="Becker A."/>
            <person name="Gohl D.M."/>
            <person name="Silverstein K.A.T."/>
            <person name="Koren S."/>
            <person name="Bechman K.B."/>
            <person name="Herman A."/>
            <person name="Abrahante J.E."/>
            <person name="Garbe J."/>
        </authorList>
    </citation>
    <scope>NUCLEOTIDE SEQUENCE</scope>
    <source>
        <strain evidence="2">Duluth1</strain>
        <tissue evidence="2">Whole animal</tissue>
    </source>
</reference>
<reference evidence="2" key="1">
    <citation type="journal article" date="2019" name="bioRxiv">
        <title>The Genome of the Zebra Mussel, Dreissena polymorpha: A Resource for Invasive Species Research.</title>
        <authorList>
            <person name="McCartney M.A."/>
            <person name="Auch B."/>
            <person name="Kono T."/>
            <person name="Mallez S."/>
            <person name="Zhang Y."/>
            <person name="Obille A."/>
            <person name="Becker A."/>
            <person name="Abrahante J.E."/>
            <person name="Garbe J."/>
            <person name="Badalamenti J.P."/>
            <person name="Herman A."/>
            <person name="Mangelson H."/>
            <person name="Liachko I."/>
            <person name="Sullivan S."/>
            <person name="Sone E.D."/>
            <person name="Koren S."/>
            <person name="Silverstein K.A.T."/>
            <person name="Beckman K.B."/>
            <person name="Gohl D.M."/>
        </authorList>
    </citation>
    <scope>NUCLEOTIDE SEQUENCE</scope>
    <source>
        <strain evidence="2">Duluth1</strain>
        <tissue evidence="2">Whole animal</tissue>
    </source>
</reference>
<name>A0A9D4JIF8_DREPO</name>
<accession>A0A9D4JIF8</accession>
<keyword evidence="1" id="KW-1133">Transmembrane helix</keyword>
<evidence type="ECO:0000256" key="1">
    <source>
        <dbReference type="SAM" id="Phobius"/>
    </source>
</evidence>
<evidence type="ECO:0000313" key="2">
    <source>
        <dbReference type="EMBL" id="KAH3809913.1"/>
    </source>
</evidence>
<keyword evidence="1" id="KW-0472">Membrane</keyword>
<protein>
    <submittedName>
        <fullName evidence="2">Uncharacterized protein</fullName>
    </submittedName>
</protein>
<dbReference type="AlphaFoldDB" id="A0A9D4JIF8"/>
<evidence type="ECO:0000313" key="3">
    <source>
        <dbReference type="Proteomes" id="UP000828390"/>
    </source>
</evidence>
<gene>
    <name evidence="2" type="ORF">DPMN_138295</name>
</gene>
<organism evidence="2 3">
    <name type="scientific">Dreissena polymorpha</name>
    <name type="common">Zebra mussel</name>
    <name type="synonym">Mytilus polymorpha</name>
    <dbReference type="NCBI Taxonomy" id="45954"/>
    <lineage>
        <taxon>Eukaryota</taxon>
        <taxon>Metazoa</taxon>
        <taxon>Spiralia</taxon>
        <taxon>Lophotrochozoa</taxon>
        <taxon>Mollusca</taxon>
        <taxon>Bivalvia</taxon>
        <taxon>Autobranchia</taxon>
        <taxon>Heteroconchia</taxon>
        <taxon>Euheterodonta</taxon>
        <taxon>Imparidentia</taxon>
        <taxon>Neoheterodontei</taxon>
        <taxon>Myida</taxon>
        <taxon>Dreissenoidea</taxon>
        <taxon>Dreissenidae</taxon>
        <taxon>Dreissena</taxon>
    </lineage>
</organism>
<dbReference type="Proteomes" id="UP000828390">
    <property type="component" value="Unassembled WGS sequence"/>
</dbReference>
<proteinExistence type="predicted"/>
<dbReference type="EMBL" id="JAIWYP010000006">
    <property type="protein sequence ID" value="KAH3809913.1"/>
    <property type="molecule type" value="Genomic_DNA"/>
</dbReference>
<keyword evidence="1" id="KW-0812">Transmembrane</keyword>
<sequence length="58" mass="6361">MVTTELTRLDRMVTIVDNYFCSPDLDTLNGVGIVIGIVLNITGCVVICVCCNRRLASR</sequence>
<feature type="transmembrane region" description="Helical" evidence="1">
    <location>
        <begin position="30"/>
        <end position="51"/>
    </location>
</feature>
<keyword evidence="3" id="KW-1185">Reference proteome</keyword>
<comment type="caution">
    <text evidence="2">The sequence shown here is derived from an EMBL/GenBank/DDBJ whole genome shotgun (WGS) entry which is preliminary data.</text>
</comment>